<dbReference type="AlphaFoldDB" id="A0AAD6SKY9"/>
<protein>
    <submittedName>
        <fullName evidence="1">Uncharacterized protein</fullName>
    </submittedName>
</protein>
<gene>
    <name evidence="1" type="ORF">C8F04DRAFT_925653</name>
</gene>
<accession>A0AAD6SKY9</accession>
<name>A0AAD6SKY9_9AGAR</name>
<sequence>VPVYDARKTIVDFSSDLDRLGDVLPSFPGEVPVGSFTVVGYTCSSYRGAISGSNDRVAHISFNILWAVVCGTP</sequence>
<feature type="non-terminal residue" evidence="1">
    <location>
        <position position="1"/>
    </location>
</feature>
<feature type="non-terminal residue" evidence="1">
    <location>
        <position position="73"/>
    </location>
</feature>
<dbReference type="Proteomes" id="UP001218188">
    <property type="component" value="Unassembled WGS sequence"/>
</dbReference>
<reference evidence="1" key="1">
    <citation type="submission" date="2023-03" db="EMBL/GenBank/DDBJ databases">
        <title>Massive genome expansion in bonnet fungi (Mycena s.s.) driven by repeated elements and novel gene families across ecological guilds.</title>
        <authorList>
            <consortium name="Lawrence Berkeley National Laboratory"/>
            <person name="Harder C.B."/>
            <person name="Miyauchi S."/>
            <person name="Viragh M."/>
            <person name="Kuo A."/>
            <person name="Thoen E."/>
            <person name="Andreopoulos B."/>
            <person name="Lu D."/>
            <person name="Skrede I."/>
            <person name="Drula E."/>
            <person name="Henrissat B."/>
            <person name="Morin E."/>
            <person name="Kohler A."/>
            <person name="Barry K."/>
            <person name="LaButti K."/>
            <person name="Morin E."/>
            <person name="Salamov A."/>
            <person name="Lipzen A."/>
            <person name="Mereny Z."/>
            <person name="Hegedus B."/>
            <person name="Baldrian P."/>
            <person name="Stursova M."/>
            <person name="Weitz H."/>
            <person name="Taylor A."/>
            <person name="Grigoriev I.V."/>
            <person name="Nagy L.G."/>
            <person name="Martin F."/>
            <person name="Kauserud H."/>
        </authorList>
    </citation>
    <scope>NUCLEOTIDE SEQUENCE</scope>
    <source>
        <strain evidence="1">CBHHK200</strain>
    </source>
</reference>
<evidence type="ECO:0000313" key="2">
    <source>
        <dbReference type="Proteomes" id="UP001218188"/>
    </source>
</evidence>
<proteinExistence type="predicted"/>
<keyword evidence="2" id="KW-1185">Reference proteome</keyword>
<evidence type="ECO:0000313" key="1">
    <source>
        <dbReference type="EMBL" id="KAJ7029489.1"/>
    </source>
</evidence>
<comment type="caution">
    <text evidence="1">The sequence shown here is derived from an EMBL/GenBank/DDBJ whole genome shotgun (WGS) entry which is preliminary data.</text>
</comment>
<dbReference type="EMBL" id="JARJCM010000101">
    <property type="protein sequence ID" value="KAJ7029489.1"/>
    <property type="molecule type" value="Genomic_DNA"/>
</dbReference>
<organism evidence="1 2">
    <name type="scientific">Mycena alexandri</name>
    <dbReference type="NCBI Taxonomy" id="1745969"/>
    <lineage>
        <taxon>Eukaryota</taxon>
        <taxon>Fungi</taxon>
        <taxon>Dikarya</taxon>
        <taxon>Basidiomycota</taxon>
        <taxon>Agaricomycotina</taxon>
        <taxon>Agaricomycetes</taxon>
        <taxon>Agaricomycetidae</taxon>
        <taxon>Agaricales</taxon>
        <taxon>Marasmiineae</taxon>
        <taxon>Mycenaceae</taxon>
        <taxon>Mycena</taxon>
    </lineage>
</organism>